<dbReference type="InterPro" id="IPR036291">
    <property type="entry name" value="NAD(P)-bd_dom_sf"/>
</dbReference>
<proteinExistence type="predicted"/>
<protein>
    <submittedName>
        <fullName evidence="1">Putative short-chain dehydrogenase</fullName>
    </submittedName>
</protein>
<dbReference type="FunCoup" id="J0D9A5">
    <property type="interactions" value="32"/>
</dbReference>
<dbReference type="GO" id="GO:0016616">
    <property type="term" value="F:oxidoreductase activity, acting on the CH-OH group of donors, NAD or NADP as acceptor"/>
    <property type="evidence" value="ECO:0007669"/>
    <property type="project" value="TreeGrafter"/>
</dbReference>
<dbReference type="Gene3D" id="3.40.50.720">
    <property type="entry name" value="NAD(P)-binding Rossmann-like Domain"/>
    <property type="match status" value="1"/>
</dbReference>
<accession>J0D9A5</accession>
<dbReference type="SUPFAM" id="SSF51735">
    <property type="entry name" value="NAD(P)-binding Rossmann-fold domains"/>
    <property type="match status" value="1"/>
</dbReference>
<dbReference type="InterPro" id="IPR002347">
    <property type="entry name" value="SDR_fam"/>
</dbReference>
<reference evidence="2" key="1">
    <citation type="journal article" date="2012" name="Science">
        <title>The Paleozoic origin of enzymatic lignin decomposition reconstructed from 31 fungal genomes.</title>
        <authorList>
            <person name="Floudas D."/>
            <person name="Binder M."/>
            <person name="Riley R."/>
            <person name="Barry K."/>
            <person name="Blanchette R.A."/>
            <person name="Henrissat B."/>
            <person name="Martinez A.T."/>
            <person name="Otillar R."/>
            <person name="Spatafora J.W."/>
            <person name="Yadav J.S."/>
            <person name="Aerts A."/>
            <person name="Benoit I."/>
            <person name="Boyd A."/>
            <person name="Carlson A."/>
            <person name="Copeland A."/>
            <person name="Coutinho P.M."/>
            <person name="de Vries R.P."/>
            <person name="Ferreira P."/>
            <person name="Findley K."/>
            <person name="Foster B."/>
            <person name="Gaskell J."/>
            <person name="Glotzer D."/>
            <person name="Gorecki P."/>
            <person name="Heitman J."/>
            <person name="Hesse C."/>
            <person name="Hori C."/>
            <person name="Igarashi K."/>
            <person name="Jurgens J.A."/>
            <person name="Kallen N."/>
            <person name="Kersten P."/>
            <person name="Kohler A."/>
            <person name="Kuees U."/>
            <person name="Kumar T.K.A."/>
            <person name="Kuo A."/>
            <person name="LaButti K."/>
            <person name="Larrondo L.F."/>
            <person name="Lindquist E."/>
            <person name="Ling A."/>
            <person name="Lombard V."/>
            <person name="Lucas S."/>
            <person name="Lundell T."/>
            <person name="Martin R."/>
            <person name="McLaughlin D.J."/>
            <person name="Morgenstern I."/>
            <person name="Morin E."/>
            <person name="Murat C."/>
            <person name="Nagy L.G."/>
            <person name="Nolan M."/>
            <person name="Ohm R.A."/>
            <person name="Patyshakuliyeva A."/>
            <person name="Rokas A."/>
            <person name="Ruiz-Duenas F.J."/>
            <person name="Sabat G."/>
            <person name="Salamov A."/>
            <person name="Samejima M."/>
            <person name="Schmutz J."/>
            <person name="Slot J.C."/>
            <person name="St John F."/>
            <person name="Stenlid J."/>
            <person name="Sun H."/>
            <person name="Sun S."/>
            <person name="Syed K."/>
            <person name="Tsang A."/>
            <person name="Wiebenga A."/>
            <person name="Young D."/>
            <person name="Pisabarro A."/>
            <person name="Eastwood D.C."/>
            <person name="Martin F."/>
            <person name="Cullen D."/>
            <person name="Grigoriev I.V."/>
            <person name="Hibbett D.S."/>
        </authorList>
    </citation>
    <scope>NUCLEOTIDE SEQUENCE [LARGE SCALE GENOMIC DNA]</scope>
    <source>
        <strain evidence="2">TFB10046</strain>
    </source>
</reference>
<dbReference type="EMBL" id="JH687863">
    <property type="protein sequence ID" value="EJD36366.1"/>
    <property type="molecule type" value="Genomic_DNA"/>
</dbReference>
<dbReference type="KEGG" id="adl:AURDEDRAFT_174563"/>
<evidence type="ECO:0000313" key="1">
    <source>
        <dbReference type="EMBL" id="EJD36366.1"/>
    </source>
</evidence>
<evidence type="ECO:0000313" key="2">
    <source>
        <dbReference type="Proteomes" id="UP000006514"/>
    </source>
</evidence>
<dbReference type="Proteomes" id="UP000006514">
    <property type="component" value="Unassembled WGS sequence"/>
</dbReference>
<dbReference type="OrthoDB" id="9876299at2759"/>
<dbReference type="eggNOG" id="KOG1611">
    <property type="taxonomic scope" value="Eukaryota"/>
</dbReference>
<gene>
    <name evidence="1" type="ORF">AURDEDRAFT_174563</name>
</gene>
<dbReference type="InParanoid" id="J0D9A5"/>
<dbReference type="CDD" id="cd05325">
    <property type="entry name" value="carb_red_sniffer_like_SDR_c"/>
    <property type="match status" value="1"/>
</dbReference>
<dbReference type="InterPro" id="IPR052184">
    <property type="entry name" value="SDR_enzymes"/>
</dbReference>
<sequence>MPSYVVAGASRGIGLEFVAQLAARPDGTVFALSRNPDKSHELQELQTKSSNVHVIKADITDPTALENAAAQVQAATGGALDMLVINAIYVSETTSFAAIDEYSSTDALLQDFRTSFETNVIGYVLATNAFLPLLKKGTLKKVLALGSGMADPALVLRAGYAYGPAYGVSKMALEMAMVKYAVKYKKDGFVFLTVSPGMVQKTNADFANITPEVMTKLQEMRTTFRALYPASPGPLSASDAARMVLSVMDNATPEDSGKFFSHKGDKAWL</sequence>
<dbReference type="AlphaFoldDB" id="J0D9A5"/>
<keyword evidence="2" id="KW-1185">Reference proteome</keyword>
<dbReference type="PANTHER" id="PTHR45458:SF3">
    <property type="entry name" value="CHAIN DEHYDROGENASE (ATSC), PUTATIVE-RELATED"/>
    <property type="match status" value="1"/>
</dbReference>
<dbReference type="OMA" id="NTVGNVH"/>
<dbReference type="Pfam" id="PF00106">
    <property type="entry name" value="adh_short"/>
    <property type="match status" value="1"/>
</dbReference>
<organism evidence="1 2">
    <name type="scientific">Auricularia subglabra (strain TFB-10046 / SS5)</name>
    <name type="common">White-rot fungus</name>
    <name type="synonym">Auricularia delicata (strain TFB10046)</name>
    <dbReference type="NCBI Taxonomy" id="717982"/>
    <lineage>
        <taxon>Eukaryota</taxon>
        <taxon>Fungi</taxon>
        <taxon>Dikarya</taxon>
        <taxon>Basidiomycota</taxon>
        <taxon>Agaricomycotina</taxon>
        <taxon>Agaricomycetes</taxon>
        <taxon>Auriculariales</taxon>
        <taxon>Auriculariaceae</taxon>
        <taxon>Auricularia</taxon>
    </lineage>
</organism>
<dbReference type="PANTHER" id="PTHR45458">
    <property type="entry name" value="SHORT-CHAIN DEHYDROGENASE/REDUCTASE SDR"/>
    <property type="match status" value="1"/>
</dbReference>
<name>J0D9A5_AURST</name>